<dbReference type="KEGG" id="cne:CNB05250"/>
<dbReference type="HOGENOM" id="CLU_831604_0_0_1"/>
<proteinExistence type="predicted"/>
<feature type="compositionally biased region" description="Basic residues" evidence="1">
    <location>
        <begin position="313"/>
        <end position="331"/>
    </location>
</feature>
<protein>
    <submittedName>
        <fullName evidence="2">Uncharacterized protein</fullName>
    </submittedName>
</protein>
<sequence length="341" mass="38325">MPPSPPPPLPPLKRSDYAAYSSFLYDLQAETQRDLSVRLSGQWDHPTADDEESIVLSDDSDLRVSRSRSTSTVRPRLVEGSAYIPVNPTLGKRKRRLESPDDPETRWPRAVDELELLSDTSLQDAITSFATSYIRKKGLVLPKLGKDGDIDRQIDPILPGNLVSSTIVILNEILVNLAGVRPPNVQKKRKEMNALDWEGVLEVASMVPSLRPDIAAANFRLRDIYRNAGPDLLSHRMKIINDLKDSNPGPSINDLYSTVLPGKNPLLRSHLSKTEQERRAVKRREKERLRAEKAKIQQVQAEKRKTKAAERAKVRREKAKATRQQKAKGARKVGELADRSS</sequence>
<dbReference type="EMBL" id="AE017342">
    <property type="protein sequence ID" value="AAW41732.2"/>
    <property type="molecule type" value="Genomic_DNA"/>
</dbReference>
<feature type="compositionally biased region" description="Basic and acidic residues" evidence="1">
    <location>
        <begin position="332"/>
        <end position="341"/>
    </location>
</feature>
<evidence type="ECO:0000256" key="1">
    <source>
        <dbReference type="SAM" id="MobiDB-lite"/>
    </source>
</evidence>
<evidence type="ECO:0000313" key="3">
    <source>
        <dbReference type="Proteomes" id="UP000002149"/>
    </source>
</evidence>
<dbReference type="Proteomes" id="UP000002149">
    <property type="component" value="Chromosome 2"/>
</dbReference>
<feature type="compositionally biased region" description="Basic and acidic residues" evidence="1">
    <location>
        <begin position="273"/>
        <end position="312"/>
    </location>
</feature>
<accession>Q5KLH5</accession>
<dbReference type="InParanoid" id="Q5KLH5"/>
<dbReference type="AlphaFoldDB" id="Q5KLH5"/>
<evidence type="ECO:0000313" key="2">
    <source>
        <dbReference type="EMBL" id="AAW41732.2"/>
    </source>
</evidence>
<feature type="region of interest" description="Disordered" evidence="1">
    <location>
        <begin position="273"/>
        <end position="341"/>
    </location>
</feature>
<dbReference type="PaxDb" id="214684-Q5KLH5"/>
<dbReference type="VEuPathDB" id="FungiDB:CNB05250"/>
<dbReference type="GeneID" id="3255734"/>
<dbReference type="OrthoDB" id="2564480at2759"/>
<organism evidence="2 3">
    <name type="scientific">Cryptococcus deneoformans (strain JEC21 / ATCC MYA-565)</name>
    <name type="common">Cryptococcus neoformans var. neoformans serotype D</name>
    <dbReference type="NCBI Taxonomy" id="214684"/>
    <lineage>
        <taxon>Eukaryota</taxon>
        <taxon>Fungi</taxon>
        <taxon>Dikarya</taxon>
        <taxon>Basidiomycota</taxon>
        <taxon>Agaricomycotina</taxon>
        <taxon>Tremellomycetes</taxon>
        <taxon>Tremellales</taxon>
        <taxon>Cryptococcaceae</taxon>
        <taxon>Cryptococcus</taxon>
        <taxon>Cryptococcus neoformans species complex</taxon>
    </lineage>
</organism>
<name>Q5KLH5_CRYD1</name>
<dbReference type="RefSeq" id="XP_024512220.1">
    <property type="nucleotide sequence ID" value="XM_024656627.1"/>
</dbReference>
<dbReference type="eggNOG" id="ENOG502RBFI">
    <property type="taxonomic scope" value="Eukaryota"/>
</dbReference>
<gene>
    <name evidence="2" type="ordered locus">CNB05250</name>
</gene>
<reference evidence="2 3" key="1">
    <citation type="journal article" date="2005" name="Science">
        <title>The genome of the basidiomycetous yeast and human pathogen Cryptococcus neoformans.</title>
        <authorList>
            <person name="Loftus B.J."/>
            <person name="Fung E."/>
            <person name="Roncaglia P."/>
            <person name="Rowley D."/>
            <person name="Amedeo P."/>
            <person name="Bruno D."/>
            <person name="Vamathevan J."/>
            <person name="Miranda M."/>
            <person name="Anderson I.J."/>
            <person name="Fraser J.A."/>
            <person name="Allen J.E."/>
            <person name="Bosdet I.E."/>
            <person name="Brent M.R."/>
            <person name="Chiu R."/>
            <person name="Doering T.L."/>
            <person name="Donlin M.J."/>
            <person name="D'Souza C.A."/>
            <person name="Fox D.S."/>
            <person name="Grinberg V."/>
            <person name="Fu J."/>
            <person name="Fukushima M."/>
            <person name="Haas B.J."/>
            <person name="Huang J.C."/>
            <person name="Janbon G."/>
            <person name="Jones S.J."/>
            <person name="Koo H.L."/>
            <person name="Krzywinski M.I."/>
            <person name="Kwon-Chung J.K."/>
            <person name="Lengeler K.B."/>
            <person name="Maiti R."/>
            <person name="Marra M.A."/>
            <person name="Marra R.E."/>
            <person name="Mathewson C.A."/>
            <person name="Mitchell T.G."/>
            <person name="Pertea M."/>
            <person name="Riggs F.R."/>
            <person name="Salzberg S.L."/>
            <person name="Schein J.E."/>
            <person name="Shvartsbeyn A."/>
            <person name="Shin H."/>
            <person name="Shumway M."/>
            <person name="Specht C.A."/>
            <person name="Suh B.B."/>
            <person name="Tenney A."/>
            <person name="Utterback T.R."/>
            <person name="Wickes B.L."/>
            <person name="Wortman J.R."/>
            <person name="Wye N.H."/>
            <person name="Kronstad J.W."/>
            <person name="Lodge J.K."/>
            <person name="Heitman J."/>
            <person name="Davis R.W."/>
            <person name="Fraser C.M."/>
            <person name="Hyman R.W."/>
        </authorList>
    </citation>
    <scope>NUCLEOTIDE SEQUENCE [LARGE SCALE GENOMIC DNA]</scope>
    <source>
        <strain evidence="3">JEC21 / ATCC MYA-565</strain>
    </source>
</reference>
<keyword evidence="3" id="KW-1185">Reference proteome</keyword>